<proteinExistence type="predicted"/>
<gene>
    <name evidence="3" type="ORF">EJ04DRAFT_525268</name>
</gene>
<dbReference type="GO" id="GO:0005634">
    <property type="term" value="C:nucleus"/>
    <property type="evidence" value="ECO:0007669"/>
    <property type="project" value="TreeGrafter"/>
</dbReference>
<evidence type="ECO:0000313" key="4">
    <source>
        <dbReference type="Proteomes" id="UP000799444"/>
    </source>
</evidence>
<keyword evidence="1" id="KW-0863">Zinc-finger</keyword>
<dbReference type="Gene3D" id="3.30.420.10">
    <property type="entry name" value="Ribonuclease H-like superfamily/Ribonuclease H"/>
    <property type="match status" value="1"/>
</dbReference>
<organism evidence="3 4">
    <name type="scientific">Polyplosphaeria fusca</name>
    <dbReference type="NCBI Taxonomy" id="682080"/>
    <lineage>
        <taxon>Eukaryota</taxon>
        <taxon>Fungi</taxon>
        <taxon>Dikarya</taxon>
        <taxon>Ascomycota</taxon>
        <taxon>Pezizomycotina</taxon>
        <taxon>Dothideomycetes</taxon>
        <taxon>Pleosporomycetidae</taxon>
        <taxon>Pleosporales</taxon>
        <taxon>Tetraplosphaeriaceae</taxon>
        <taxon>Polyplosphaeria</taxon>
    </lineage>
</organism>
<dbReference type="EMBL" id="ML996175">
    <property type="protein sequence ID" value="KAF2732573.1"/>
    <property type="molecule type" value="Genomic_DNA"/>
</dbReference>
<dbReference type="InterPro" id="IPR036397">
    <property type="entry name" value="RNaseH_sf"/>
</dbReference>
<feature type="domain" description="CCHC-type" evidence="2">
    <location>
        <begin position="300"/>
        <end position="314"/>
    </location>
</feature>
<dbReference type="SUPFAM" id="SSF53098">
    <property type="entry name" value="Ribonuclease H-like"/>
    <property type="match status" value="1"/>
</dbReference>
<comment type="caution">
    <text evidence="3">The sequence shown here is derived from an EMBL/GenBank/DDBJ whole genome shotgun (WGS) entry which is preliminary data.</text>
</comment>
<dbReference type="Pfam" id="PF21762">
    <property type="entry name" value="DEDDh_C"/>
    <property type="match status" value="1"/>
</dbReference>
<evidence type="ECO:0000259" key="2">
    <source>
        <dbReference type="PROSITE" id="PS50158"/>
    </source>
</evidence>
<keyword evidence="1" id="KW-0479">Metal-binding</keyword>
<dbReference type="InterPro" id="IPR001878">
    <property type="entry name" value="Znf_CCHC"/>
</dbReference>
<dbReference type="PROSITE" id="PS50158">
    <property type="entry name" value="ZF_CCHC"/>
    <property type="match status" value="1"/>
</dbReference>
<dbReference type="InterPro" id="IPR040151">
    <property type="entry name" value="Gfd2/YDR514C-like"/>
</dbReference>
<dbReference type="PANTHER" id="PTHR28083:SF1">
    <property type="entry name" value="GOOD FOR FULL DBP5 ACTIVITY PROTEIN 2"/>
    <property type="match status" value="1"/>
</dbReference>
<keyword evidence="4" id="KW-1185">Reference proteome</keyword>
<evidence type="ECO:0000313" key="3">
    <source>
        <dbReference type="EMBL" id="KAF2732573.1"/>
    </source>
</evidence>
<reference evidence="3" key="1">
    <citation type="journal article" date="2020" name="Stud. Mycol.">
        <title>101 Dothideomycetes genomes: a test case for predicting lifestyles and emergence of pathogens.</title>
        <authorList>
            <person name="Haridas S."/>
            <person name="Albert R."/>
            <person name="Binder M."/>
            <person name="Bloem J."/>
            <person name="Labutti K."/>
            <person name="Salamov A."/>
            <person name="Andreopoulos B."/>
            <person name="Baker S."/>
            <person name="Barry K."/>
            <person name="Bills G."/>
            <person name="Bluhm B."/>
            <person name="Cannon C."/>
            <person name="Castanera R."/>
            <person name="Culley D."/>
            <person name="Daum C."/>
            <person name="Ezra D."/>
            <person name="Gonzalez J."/>
            <person name="Henrissat B."/>
            <person name="Kuo A."/>
            <person name="Liang C."/>
            <person name="Lipzen A."/>
            <person name="Lutzoni F."/>
            <person name="Magnuson J."/>
            <person name="Mondo S."/>
            <person name="Nolan M."/>
            <person name="Ohm R."/>
            <person name="Pangilinan J."/>
            <person name="Park H.-J."/>
            <person name="Ramirez L."/>
            <person name="Alfaro M."/>
            <person name="Sun H."/>
            <person name="Tritt A."/>
            <person name="Yoshinaga Y."/>
            <person name="Zwiers L.-H."/>
            <person name="Turgeon B."/>
            <person name="Goodwin S."/>
            <person name="Spatafora J."/>
            <person name="Crous P."/>
            <person name="Grigoriev I."/>
        </authorList>
    </citation>
    <scope>NUCLEOTIDE SEQUENCE</scope>
    <source>
        <strain evidence="3">CBS 125425</strain>
    </source>
</reference>
<dbReference type="InterPro" id="IPR012337">
    <property type="entry name" value="RNaseH-like_sf"/>
</dbReference>
<protein>
    <recommendedName>
        <fullName evidence="2">CCHC-type domain-containing protein</fullName>
    </recommendedName>
</protein>
<dbReference type="AlphaFoldDB" id="A0A9P4QRP8"/>
<dbReference type="InterPro" id="IPR048519">
    <property type="entry name" value="Gfd2/YDR514C-like_C"/>
</dbReference>
<accession>A0A9P4QRP8</accession>
<dbReference type="GO" id="GO:0008270">
    <property type="term" value="F:zinc ion binding"/>
    <property type="evidence" value="ECO:0007669"/>
    <property type="project" value="UniProtKB-KW"/>
</dbReference>
<name>A0A9P4QRP8_9PLEO</name>
<dbReference type="OrthoDB" id="5953249at2759"/>
<dbReference type="Proteomes" id="UP000799444">
    <property type="component" value="Unassembled WGS sequence"/>
</dbReference>
<dbReference type="PANTHER" id="PTHR28083">
    <property type="entry name" value="GOOD FOR FULL DBP5 ACTIVITY PROTEIN 2"/>
    <property type="match status" value="1"/>
</dbReference>
<keyword evidence="1" id="KW-0862">Zinc</keyword>
<dbReference type="GO" id="GO:0003676">
    <property type="term" value="F:nucleic acid binding"/>
    <property type="evidence" value="ECO:0007669"/>
    <property type="project" value="InterPro"/>
</dbReference>
<sequence length="345" mass="39205">MNQQADQTSPRTMNQLYHGSDGRMAIVAYFCTQYSTTQLLRHVFGVERIKGAPMTLDDAILVSFDTEWWEKEPKPTMEIGYASLCPKNMANSLHYPHAENLLVNIRGGHARLKATSHLKNKFYGAGNADNFEFGTTVFVTKEEATEIIIEIFSRPSAKFMGMLRPVIFVGHAVDSDFEQIEKNFGLNLLQLGSIVKVVDTQILAQEAYIRSFKGPFISLKDLLAHFNIFENNLHTAGQDAVYTMIAAVLVTFKRDLYGRFTPLCVPQITVHGRKIGDVMENLKLISSYDSAPKIGLIYYCTRCGEETHLREDCRTYICCSKCTVSYFYKHRNAAYTHRDETCLWD</sequence>
<evidence type="ECO:0000256" key="1">
    <source>
        <dbReference type="PROSITE-ProRule" id="PRU00047"/>
    </source>
</evidence>